<feature type="signal peptide" evidence="1">
    <location>
        <begin position="1"/>
        <end position="18"/>
    </location>
</feature>
<dbReference type="AlphaFoldDB" id="A0A7S8FBN3"/>
<dbReference type="EMBL" id="CP047423">
    <property type="protein sequence ID" value="QPD02721.1"/>
    <property type="molecule type" value="Genomic_DNA"/>
</dbReference>
<evidence type="ECO:0000313" key="3">
    <source>
        <dbReference type="Proteomes" id="UP000593737"/>
    </source>
</evidence>
<feature type="chain" id="PRO_5032442520" evidence="1">
    <location>
        <begin position="19"/>
        <end position="106"/>
    </location>
</feature>
<accession>A0A7S8FBN3</accession>
<sequence>MATLLVFLLLILTFNAYACVLPLPTVTKADCSSDTDDQARQTCDAFLEIGPHSQLWSNHAVSLLGLECAVPIESSATFVSSFKATPAPGSADTPIHLSIPNTVLRI</sequence>
<evidence type="ECO:0000313" key="2">
    <source>
        <dbReference type="EMBL" id="QPD02721.1"/>
    </source>
</evidence>
<evidence type="ECO:0000256" key="1">
    <source>
        <dbReference type="SAM" id="SignalP"/>
    </source>
</evidence>
<dbReference type="KEGG" id="nkf:Nkreftii_000495"/>
<organism evidence="2 3">
    <name type="scientific">Candidatus Nitrospira kreftii</name>
    <dbReference type="NCBI Taxonomy" id="2652173"/>
    <lineage>
        <taxon>Bacteria</taxon>
        <taxon>Pseudomonadati</taxon>
        <taxon>Nitrospirota</taxon>
        <taxon>Nitrospiria</taxon>
        <taxon>Nitrospirales</taxon>
        <taxon>Nitrospiraceae</taxon>
        <taxon>Nitrospira</taxon>
    </lineage>
</organism>
<gene>
    <name evidence="2" type="ORF">Nkreftii_000495</name>
</gene>
<dbReference type="Proteomes" id="UP000593737">
    <property type="component" value="Chromosome"/>
</dbReference>
<proteinExistence type="predicted"/>
<name>A0A7S8FBN3_9BACT</name>
<keyword evidence="1" id="KW-0732">Signal</keyword>
<protein>
    <submittedName>
        <fullName evidence="2">Uncharacterized protein</fullName>
    </submittedName>
</protein>
<reference evidence="2 3" key="1">
    <citation type="journal article" date="2020" name="ISME J.">
        <title>Enrichment and physiological characterization of a novel comammox Nitrospira indicates ammonium inhibition of complete nitrification.</title>
        <authorList>
            <person name="Sakoula D."/>
            <person name="Koch H."/>
            <person name="Frank J."/>
            <person name="Jetten M.S.M."/>
            <person name="van Kessel M.A.H.J."/>
            <person name="Lucker S."/>
        </authorList>
    </citation>
    <scope>NUCLEOTIDE SEQUENCE [LARGE SCALE GENOMIC DNA]</scope>
    <source>
        <strain evidence="2">Comreactor17</strain>
    </source>
</reference>